<evidence type="ECO:0000313" key="2">
    <source>
        <dbReference type="EMBL" id="MEN2790521.1"/>
    </source>
</evidence>
<dbReference type="InterPro" id="IPR027417">
    <property type="entry name" value="P-loop_NTPase"/>
</dbReference>
<keyword evidence="3" id="KW-1185">Reference proteome</keyword>
<dbReference type="Pfam" id="PF13432">
    <property type="entry name" value="TPR_16"/>
    <property type="match status" value="1"/>
</dbReference>
<keyword evidence="1" id="KW-0808">Transferase</keyword>
<proteinExistence type="predicted"/>
<dbReference type="Proteomes" id="UP001419910">
    <property type="component" value="Unassembled WGS sequence"/>
</dbReference>
<dbReference type="PANTHER" id="PTHR12788:SF10">
    <property type="entry name" value="PROTEIN-TYROSINE SULFOTRANSFERASE"/>
    <property type="match status" value="1"/>
</dbReference>
<dbReference type="SMART" id="SM00028">
    <property type="entry name" value="TPR"/>
    <property type="match status" value="3"/>
</dbReference>
<gene>
    <name evidence="2" type="ORF">ABC974_12855</name>
</gene>
<dbReference type="InterPro" id="IPR011990">
    <property type="entry name" value="TPR-like_helical_dom_sf"/>
</dbReference>
<accession>A0ABU9Y3Z9</accession>
<dbReference type="PANTHER" id="PTHR12788">
    <property type="entry name" value="PROTEIN-TYROSINE SULFOTRANSFERASE 2"/>
    <property type="match status" value="1"/>
</dbReference>
<organism evidence="2 3">
    <name type="scientific">Sphingomonas oligophenolica</name>
    <dbReference type="NCBI Taxonomy" id="301154"/>
    <lineage>
        <taxon>Bacteria</taxon>
        <taxon>Pseudomonadati</taxon>
        <taxon>Pseudomonadota</taxon>
        <taxon>Alphaproteobacteria</taxon>
        <taxon>Sphingomonadales</taxon>
        <taxon>Sphingomonadaceae</taxon>
        <taxon>Sphingomonas</taxon>
    </lineage>
</organism>
<dbReference type="InterPro" id="IPR026634">
    <property type="entry name" value="TPST-like"/>
</dbReference>
<dbReference type="RefSeq" id="WP_343888267.1">
    <property type="nucleotide sequence ID" value="NZ_BAAAEH010000008.1"/>
</dbReference>
<dbReference type="Gene3D" id="1.25.40.10">
    <property type="entry name" value="Tetratricopeptide repeat domain"/>
    <property type="match status" value="1"/>
</dbReference>
<sequence length="552" mass="61190">MPNVENIFHPSSTSTAMSLSTLAETNARVAEKAIVTLADPRLIAGRQALEAADPANAQRLLDELLAEDPDNPVVLNLRAEVDLRQLRYGDASVWFERCLSATPGHLSALHGLAYCQFHRARLAEARTLVDRMLTFDPVNIPARLLKAATAALAGDNADAALIYTGILAERPGHYPSLLGLGHSLRIIGRADEAIGAYKEARRVSPGSCEPWSCLASLKTYRFSDEELNIMLRLDGRRDLPEAERIHLSFALGRAFWERGLDEASFSHYARGNALCREQAGEDPEEFALRVDRWIDDSISAFAAPAESHAHPQGAPVPIFVVGLPRSGTTLVEQILGAHSAVEAAGELPHLATIARRLMDETTNLAAVDRAALGAAYLESIAAHRKTNKTFIIDKLPTNFRNVALIRAILPQARIVDVRRHPLASCVAMLRQNFLNLPEYAGTMADLARSRKRYVEAMDRFDTALPGAVTRIRYEDLVRDTETQIRHLIAALDLPFEDACLAWHRSGQPVRTPSSEQVRQPIYRDALEEWRRLDLWLEDAKVLLAAEVQEWKD</sequence>
<dbReference type="EMBL" id="JBDIME010000010">
    <property type="protein sequence ID" value="MEN2790521.1"/>
    <property type="molecule type" value="Genomic_DNA"/>
</dbReference>
<dbReference type="InterPro" id="IPR019734">
    <property type="entry name" value="TPR_rpt"/>
</dbReference>
<comment type="caution">
    <text evidence="2">The sequence shown here is derived from an EMBL/GenBank/DDBJ whole genome shotgun (WGS) entry which is preliminary data.</text>
</comment>
<protein>
    <submittedName>
        <fullName evidence="2">Sulfotransferase</fullName>
    </submittedName>
</protein>
<dbReference type="SUPFAM" id="SSF48452">
    <property type="entry name" value="TPR-like"/>
    <property type="match status" value="1"/>
</dbReference>
<name>A0ABU9Y3Z9_9SPHN</name>
<dbReference type="Gene3D" id="3.40.50.300">
    <property type="entry name" value="P-loop containing nucleotide triphosphate hydrolases"/>
    <property type="match status" value="1"/>
</dbReference>
<dbReference type="SUPFAM" id="SSF52540">
    <property type="entry name" value="P-loop containing nucleoside triphosphate hydrolases"/>
    <property type="match status" value="1"/>
</dbReference>
<evidence type="ECO:0000313" key="3">
    <source>
        <dbReference type="Proteomes" id="UP001419910"/>
    </source>
</evidence>
<evidence type="ECO:0000256" key="1">
    <source>
        <dbReference type="ARBA" id="ARBA00022679"/>
    </source>
</evidence>
<dbReference type="Pfam" id="PF13469">
    <property type="entry name" value="Sulfotransfer_3"/>
    <property type="match status" value="1"/>
</dbReference>
<reference evidence="2 3" key="1">
    <citation type="submission" date="2024-05" db="EMBL/GenBank/DDBJ databases">
        <authorList>
            <person name="Liu Q."/>
            <person name="Xin Y.-H."/>
        </authorList>
    </citation>
    <scope>NUCLEOTIDE SEQUENCE [LARGE SCALE GENOMIC DNA]</scope>
    <source>
        <strain evidence="2 3">CGMCC 1.10181</strain>
    </source>
</reference>